<evidence type="ECO:0000256" key="1">
    <source>
        <dbReference type="SAM" id="MobiDB-lite"/>
    </source>
</evidence>
<accession>A0ABQ5KE32</accession>
<feature type="non-terminal residue" evidence="2">
    <location>
        <position position="1"/>
    </location>
</feature>
<dbReference type="EMBL" id="BQXS01001585">
    <property type="protein sequence ID" value="GKT30810.1"/>
    <property type="molecule type" value="Genomic_DNA"/>
</dbReference>
<gene>
    <name evidence="2" type="ORF">ADUPG1_001708</name>
</gene>
<dbReference type="Proteomes" id="UP001057375">
    <property type="component" value="Unassembled WGS sequence"/>
</dbReference>
<protein>
    <submittedName>
        <fullName evidence="2">Uncharacterized protein</fullName>
    </submittedName>
</protein>
<evidence type="ECO:0000313" key="3">
    <source>
        <dbReference type="Proteomes" id="UP001057375"/>
    </source>
</evidence>
<sequence>SSKELMTFYPIMEMLISGKISRSILKELRKMAVDGFVRLPTPTEIEAAFATRNEMERVMHVFGKKRMRRKESEKIEVAEDEEERLTRQIELVEREQLREEEQVVEERTMTREERLEERARKQREREEREAEERKRACEAGCTLRQFRQQEARRRREERESERRQVRIEGRRRDKERRR</sequence>
<name>A0ABQ5KE32_9EUKA</name>
<keyword evidence="3" id="KW-1185">Reference proteome</keyword>
<feature type="compositionally biased region" description="Basic and acidic residues" evidence="1">
    <location>
        <begin position="147"/>
        <end position="172"/>
    </location>
</feature>
<comment type="caution">
    <text evidence="2">The sequence shown here is derived from an EMBL/GenBank/DDBJ whole genome shotgun (WGS) entry which is preliminary data.</text>
</comment>
<organism evidence="2 3">
    <name type="scientific">Aduncisulcus paluster</name>
    <dbReference type="NCBI Taxonomy" id="2918883"/>
    <lineage>
        <taxon>Eukaryota</taxon>
        <taxon>Metamonada</taxon>
        <taxon>Carpediemonas-like organisms</taxon>
        <taxon>Aduncisulcus</taxon>
    </lineage>
</organism>
<feature type="region of interest" description="Disordered" evidence="1">
    <location>
        <begin position="102"/>
        <end position="178"/>
    </location>
</feature>
<evidence type="ECO:0000313" key="2">
    <source>
        <dbReference type="EMBL" id="GKT30810.1"/>
    </source>
</evidence>
<proteinExistence type="predicted"/>
<reference evidence="2" key="1">
    <citation type="submission" date="2022-03" db="EMBL/GenBank/DDBJ databases">
        <title>Draft genome sequence of Aduncisulcus paluster, a free-living microaerophilic Fornicata.</title>
        <authorList>
            <person name="Yuyama I."/>
            <person name="Kume K."/>
            <person name="Tamura T."/>
            <person name="Inagaki Y."/>
            <person name="Hashimoto T."/>
        </authorList>
    </citation>
    <scope>NUCLEOTIDE SEQUENCE</scope>
    <source>
        <strain evidence="2">NY0171</strain>
    </source>
</reference>
<feature type="compositionally biased region" description="Basic and acidic residues" evidence="1">
    <location>
        <begin position="102"/>
        <end position="137"/>
    </location>
</feature>